<dbReference type="GO" id="GO:0016853">
    <property type="term" value="F:isomerase activity"/>
    <property type="evidence" value="ECO:0007669"/>
    <property type="project" value="UniProtKB-KW"/>
</dbReference>
<evidence type="ECO:0000313" key="2">
    <source>
        <dbReference type="EMBL" id="MBB6328866.1"/>
    </source>
</evidence>
<accession>A0A841MXU9</accession>
<proteinExistence type="predicted"/>
<name>A0A841MXU9_9BACT</name>
<dbReference type="AlphaFoldDB" id="A0A841MXU9"/>
<sequence length="775" mass="86915">MKKFLFTCFLGYLCPPKSKFKSNWLVDILCSIKTLFPRHWRDIFITKFRDYLTEGISPLIGGLFHRRSRSISIHSKNYLSDKGAVFRQPQADISQKRSDFISQAEGLHISCTNNHIRGVTIRFVLVLFFGIVIKVSSQVADSPPGIELVDNPGIPAIAGFHRSGETRSDTFFSVAPQDIDGGPGLQSSVFSLQSQKGFSLVDSDQDMRIGLENSSFQSASVSVFGIPILSVRQNVPQKPKNQSLVSCVLGLDTSTSLVDNSNSLGRKGAIPSAYSEGKGLRMEDLPVFVYGEIRSEAMQDSLLVTFWEKYLGRYVSYVGMESSYVVLQEGSMLQGASGKKVLHFESLPISEEGYISIASVLGDQYMDRFLVEPGDSLIFSLDLRLGQLVFAGPDSLKFELQHRLAREENKVSFMETPAFHLQAGQDPNELQQSFMDRSPLVEGYAPRTMEFISFGPDRKGWIEERLKKDVLDDSRLLILEEYRGRLSEGFLDILRADVLGENASRSISLIKNLPLEARSDSQQLLEGYLDRIGDLEVSADAAEASAFYQEYLLERESLLAFYAGEGLFSRLGTLFSTLVYDRLVARFLFENYYRLPDFGNAVARVSDRISDPEIRSGLESLAAAHRVGSLVKDLPLIDLNGDSTDLEAYRGKTLLLAFWFPGCLPSKLMHERQLCKVQKELEGREDFALLSINTDPDPVLWKTYLSENPSYSFGNEHLFLGGRDIHPFLKYYDIQAYPSLMLIDGEGRLIRSLKIPSEAEGLIDLIQENLSDENQ</sequence>
<evidence type="ECO:0000313" key="3">
    <source>
        <dbReference type="Proteomes" id="UP000588604"/>
    </source>
</evidence>
<keyword evidence="2" id="KW-0413">Isomerase</keyword>
<protein>
    <submittedName>
        <fullName evidence="2">Thiol-disulfide isomerase/thioredoxin</fullName>
    </submittedName>
</protein>
<gene>
    <name evidence="2" type="ORF">FHS59_004525</name>
</gene>
<evidence type="ECO:0000259" key="1">
    <source>
        <dbReference type="PROSITE" id="PS51352"/>
    </source>
</evidence>
<organism evidence="2 3">
    <name type="scientific">Algoriphagus iocasae</name>
    <dbReference type="NCBI Taxonomy" id="1836499"/>
    <lineage>
        <taxon>Bacteria</taxon>
        <taxon>Pseudomonadati</taxon>
        <taxon>Bacteroidota</taxon>
        <taxon>Cytophagia</taxon>
        <taxon>Cytophagales</taxon>
        <taxon>Cyclobacteriaceae</taxon>
        <taxon>Algoriphagus</taxon>
    </lineage>
</organism>
<dbReference type="RefSeq" id="WP_184498385.1">
    <property type="nucleotide sequence ID" value="NZ_JACIJO010000005.1"/>
</dbReference>
<keyword evidence="3" id="KW-1185">Reference proteome</keyword>
<comment type="caution">
    <text evidence="2">The sequence shown here is derived from an EMBL/GenBank/DDBJ whole genome shotgun (WGS) entry which is preliminary data.</text>
</comment>
<dbReference type="SUPFAM" id="SSF52833">
    <property type="entry name" value="Thioredoxin-like"/>
    <property type="match status" value="1"/>
</dbReference>
<dbReference type="Proteomes" id="UP000588604">
    <property type="component" value="Unassembled WGS sequence"/>
</dbReference>
<dbReference type="EMBL" id="JACIJO010000005">
    <property type="protein sequence ID" value="MBB6328866.1"/>
    <property type="molecule type" value="Genomic_DNA"/>
</dbReference>
<dbReference type="CDD" id="cd02966">
    <property type="entry name" value="TlpA_like_family"/>
    <property type="match status" value="1"/>
</dbReference>
<feature type="domain" description="Thioredoxin" evidence="1">
    <location>
        <begin position="625"/>
        <end position="771"/>
    </location>
</feature>
<dbReference type="Gene3D" id="3.40.30.10">
    <property type="entry name" value="Glutaredoxin"/>
    <property type="match status" value="1"/>
</dbReference>
<dbReference type="PROSITE" id="PS51352">
    <property type="entry name" value="THIOREDOXIN_2"/>
    <property type="match status" value="1"/>
</dbReference>
<dbReference type="InterPro" id="IPR013766">
    <property type="entry name" value="Thioredoxin_domain"/>
</dbReference>
<reference evidence="2 3" key="1">
    <citation type="submission" date="2020-08" db="EMBL/GenBank/DDBJ databases">
        <title>Genomic Encyclopedia of Type Strains, Phase IV (KMG-IV): sequencing the most valuable type-strain genomes for metagenomic binning, comparative biology and taxonomic classification.</title>
        <authorList>
            <person name="Goeker M."/>
        </authorList>
    </citation>
    <scope>NUCLEOTIDE SEQUENCE [LARGE SCALE GENOMIC DNA]</scope>
    <source>
        <strain evidence="2 3">DSM 102044</strain>
    </source>
</reference>
<dbReference type="InterPro" id="IPR036249">
    <property type="entry name" value="Thioredoxin-like_sf"/>
</dbReference>